<gene>
    <name evidence="2" type="ORF">F7231_06385</name>
</gene>
<dbReference type="Proteomes" id="UP000606008">
    <property type="component" value="Unassembled WGS sequence"/>
</dbReference>
<evidence type="ECO:0000313" key="2">
    <source>
        <dbReference type="EMBL" id="NID09792.1"/>
    </source>
</evidence>
<evidence type="ECO:0000313" key="3">
    <source>
        <dbReference type="Proteomes" id="UP000606008"/>
    </source>
</evidence>
<dbReference type="InterPro" id="IPR013728">
    <property type="entry name" value="BT_3987-like_N"/>
</dbReference>
<evidence type="ECO:0000259" key="1">
    <source>
        <dbReference type="Pfam" id="PF08522"/>
    </source>
</evidence>
<sequence length="322" mass="34704">MKKFLSLFLAGSLALGLTSCLKDDEHFVDFAGASPVIDIPTSAFYGVAPNAAFPIQSTPVSYSFNVNLSGPKTLGQDVTVNLAVDPAVLTQYNTANGTDYQALPATLYQLPTSTVIKAGQRLAPVSINFSTGSDKIADPGAFNDSDYALPVRVTGTDNNLAVSSNYGYKIILVKLKNKYDGVYRPTGTLVDVTNSAFSSLATAGRQVDYTLETVSATKCVLTYNNSPGTPFWAGTGISTYANFAPVIEFDPATDKIISVTNYYGQPASNTRSAQLDPTGVNAFNPANRSIRIKYQMRQPSVVTTPPNIRAVWDEQWTFLRER</sequence>
<organism evidence="2 3">
    <name type="scientific">Fibrivirga algicola</name>
    <dbReference type="NCBI Taxonomy" id="2950420"/>
    <lineage>
        <taxon>Bacteria</taxon>
        <taxon>Pseudomonadati</taxon>
        <taxon>Bacteroidota</taxon>
        <taxon>Cytophagia</taxon>
        <taxon>Cytophagales</taxon>
        <taxon>Spirosomataceae</taxon>
        <taxon>Fibrivirga</taxon>
    </lineage>
</organism>
<dbReference type="Pfam" id="PF08522">
    <property type="entry name" value="BT_3987-like_N"/>
    <property type="match status" value="1"/>
</dbReference>
<proteinExistence type="predicted"/>
<dbReference type="PROSITE" id="PS51257">
    <property type="entry name" value="PROKAR_LIPOPROTEIN"/>
    <property type="match status" value="1"/>
</dbReference>
<protein>
    <submittedName>
        <fullName evidence="2">DUF1735 domain-containing protein</fullName>
    </submittedName>
</protein>
<keyword evidence="3" id="KW-1185">Reference proteome</keyword>
<name>A0ABX0QCT0_9BACT</name>
<reference evidence="3" key="2">
    <citation type="submission" date="2023-07" db="EMBL/GenBank/DDBJ databases">
        <authorList>
            <person name="Jung D.-H."/>
        </authorList>
    </citation>
    <scope>NUCLEOTIDE SEQUENCE [LARGE SCALE GENOMIC DNA]</scope>
    <source>
        <strain evidence="3">JA-25</strain>
    </source>
</reference>
<dbReference type="Gene3D" id="2.60.40.1740">
    <property type="entry name" value="hypothetical protein (bacova_03559)"/>
    <property type="match status" value="1"/>
</dbReference>
<comment type="caution">
    <text evidence="2">The sequence shown here is derived from an EMBL/GenBank/DDBJ whole genome shotgun (WGS) entry which is preliminary data.</text>
</comment>
<dbReference type="RefSeq" id="WP_166691327.1">
    <property type="nucleotide sequence ID" value="NZ_WAEL01000002.1"/>
</dbReference>
<accession>A0ABX0QCT0</accession>
<feature type="domain" description="BT-3987-like N-terminal" evidence="1">
    <location>
        <begin position="57"/>
        <end position="159"/>
    </location>
</feature>
<reference evidence="3" key="1">
    <citation type="submission" date="2019-09" db="EMBL/GenBank/DDBJ databases">
        <authorList>
            <person name="Jung D.-H."/>
        </authorList>
    </citation>
    <scope>NUCLEOTIDE SEQUENCE [LARGE SCALE GENOMIC DNA]</scope>
    <source>
        <strain evidence="3">JA-25</strain>
    </source>
</reference>
<dbReference type="EMBL" id="WAEL01000002">
    <property type="protein sequence ID" value="NID09792.1"/>
    <property type="molecule type" value="Genomic_DNA"/>
</dbReference>